<evidence type="ECO:0000313" key="2">
    <source>
        <dbReference type="Proteomes" id="UP000887159"/>
    </source>
</evidence>
<accession>A0A8X6UZG9</accession>
<proteinExistence type="predicted"/>
<comment type="caution">
    <text evidence="1">The sequence shown here is derived from an EMBL/GenBank/DDBJ whole genome shotgun (WGS) entry which is preliminary data.</text>
</comment>
<dbReference type="EMBL" id="BMAU01021175">
    <property type="protein sequence ID" value="GFX93583.1"/>
    <property type="molecule type" value="Genomic_DNA"/>
</dbReference>
<evidence type="ECO:0000313" key="1">
    <source>
        <dbReference type="EMBL" id="GFX93583.1"/>
    </source>
</evidence>
<organism evidence="1 2">
    <name type="scientific">Trichonephila clavipes</name>
    <name type="common">Golden silk orbweaver</name>
    <name type="synonym">Nephila clavipes</name>
    <dbReference type="NCBI Taxonomy" id="2585209"/>
    <lineage>
        <taxon>Eukaryota</taxon>
        <taxon>Metazoa</taxon>
        <taxon>Ecdysozoa</taxon>
        <taxon>Arthropoda</taxon>
        <taxon>Chelicerata</taxon>
        <taxon>Arachnida</taxon>
        <taxon>Araneae</taxon>
        <taxon>Araneomorphae</taxon>
        <taxon>Entelegynae</taxon>
        <taxon>Araneoidea</taxon>
        <taxon>Nephilidae</taxon>
        <taxon>Trichonephila</taxon>
    </lineage>
</organism>
<protein>
    <submittedName>
        <fullName evidence="1">Uncharacterized protein</fullName>
    </submittedName>
</protein>
<name>A0A8X6UZG9_TRICX</name>
<reference evidence="1" key="1">
    <citation type="submission" date="2020-08" db="EMBL/GenBank/DDBJ databases">
        <title>Multicomponent nature underlies the extraordinary mechanical properties of spider dragline silk.</title>
        <authorList>
            <person name="Kono N."/>
            <person name="Nakamura H."/>
            <person name="Mori M."/>
            <person name="Yoshida Y."/>
            <person name="Ohtoshi R."/>
            <person name="Malay A.D."/>
            <person name="Moran D.A.P."/>
            <person name="Tomita M."/>
            <person name="Numata K."/>
            <person name="Arakawa K."/>
        </authorList>
    </citation>
    <scope>NUCLEOTIDE SEQUENCE</scope>
</reference>
<sequence>MFGCVLGYDVKLVDFRPSTPAINPLKNSCLHQSPWVTAVTPKGLGSPPVDRDRRNAHPGVRVYKVRVCGNCRRRNGESVVALHECEI</sequence>
<dbReference type="AlphaFoldDB" id="A0A8X6UZG9"/>
<keyword evidence="2" id="KW-1185">Reference proteome</keyword>
<dbReference type="Proteomes" id="UP000887159">
    <property type="component" value="Unassembled WGS sequence"/>
</dbReference>
<gene>
    <name evidence="1" type="ORF">TNCV_1587611</name>
</gene>